<dbReference type="PANTHER" id="PTHR48044">
    <property type="entry name" value="GLYCOSYLTRANSFERASE"/>
    <property type="match status" value="1"/>
</dbReference>
<organism evidence="3 4">
    <name type="scientific">Chenopodium quinoa</name>
    <name type="common">Quinoa</name>
    <dbReference type="NCBI Taxonomy" id="63459"/>
    <lineage>
        <taxon>Eukaryota</taxon>
        <taxon>Viridiplantae</taxon>
        <taxon>Streptophyta</taxon>
        <taxon>Embryophyta</taxon>
        <taxon>Tracheophyta</taxon>
        <taxon>Spermatophyta</taxon>
        <taxon>Magnoliopsida</taxon>
        <taxon>eudicotyledons</taxon>
        <taxon>Gunneridae</taxon>
        <taxon>Pentapetalae</taxon>
        <taxon>Caryophyllales</taxon>
        <taxon>Chenopodiaceae</taxon>
        <taxon>Chenopodioideae</taxon>
        <taxon>Atripliceae</taxon>
        <taxon>Chenopodium</taxon>
    </lineage>
</organism>
<reference evidence="3" key="2">
    <citation type="submission" date="2021-03" db="UniProtKB">
        <authorList>
            <consortium name="EnsemblPlants"/>
        </authorList>
    </citation>
    <scope>IDENTIFICATION</scope>
</reference>
<accession>A0A803MWX4</accession>
<keyword evidence="4" id="KW-1185">Reference proteome</keyword>
<evidence type="ECO:0000313" key="3">
    <source>
        <dbReference type="EnsemblPlants" id="AUR62036704-RA:cds"/>
    </source>
</evidence>
<dbReference type="Gramene" id="AUR62036704-RA">
    <property type="protein sequence ID" value="AUR62036704-RA:cds"/>
    <property type="gene ID" value="AUR62036704"/>
</dbReference>
<dbReference type="PANTHER" id="PTHR48044:SF22">
    <property type="entry name" value="GLYCOSYLTRANSFERASE"/>
    <property type="match status" value="1"/>
</dbReference>
<dbReference type="Proteomes" id="UP000596660">
    <property type="component" value="Unplaced"/>
</dbReference>
<dbReference type="AlphaFoldDB" id="A0A803MWX4"/>
<dbReference type="GO" id="GO:1901135">
    <property type="term" value="P:carbohydrate derivative metabolic process"/>
    <property type="evidence" value="ECO:0007669"/>
    <property type="project" value="UniProtKB-ARBA"/>
</dbReference>
<reference evidence="3" key="1">
    <citation type="journal article" date="2017" name="Nature">
        <title>The genome of Chenopodium quinoa.</title>
        <authorList>
            <person name="Jarvis D.E."/>
            <person name="Ho Y.S."/>
            <person name="Lightfoot D.J."/>
            <person name="Schmoeckel S.M."/>
            <person name="Li B."/>
            <person name="Borm T.J.A."/>
            <person name="Ohyanagi H."/>
            <person name="Mineta K."/>
            <person name="Michell C.T."/>
            <person name="Saber N."/>
            <person name="Kharbatia N.M."/>
            <person name="Rupper R.R."/>
            <person name="Sharp A.R."/>
            <person name="Dally N."/>
            <person name="Boughton B.A."/>
            <person name="Woo Y.H."/>
            <person name="Gao G."/>
            <person name="Schijlen E.G.W.M."/>
            <person name="Guo X."/>
            <person name="Momin A.A."/>
            <person name="Negrao S."/>
            <person name="Al-Babili S."/>
            <person name="Gehring C."/>
            <person name="Roessner U."/>
            <person name="Jung C."/>
            <person name="Murphy K."/>
            <person name="Arold S.T."/>
            <person name="Gojobori T."/>
            <person name="van der Linden C.G."/>
            <person name="van Loo E.N."/>
            <person name="Jellen E.N."/>
            <person name="Maughan P.J."/>
            <person name="Tester M."/>
        </authorList>
    </citation>
    <scope>NUCLEOTIDE SEQUENCE [LARGE SCALE GENOMIC DNA]</scope>
    <source>
        <strain evidence="3">cv. PI 614886</strain>
    </source>
</reference>
<feature type="domain" description="Glycosyltransferase N-terminal" evidence="2">
    <location>
        <begin position="12"/>
        <end position="249"/>
    </location>
</feature>
<dbReference type="SMR" id="A0A803MWX4"/>
<dbReference type="Gene3D" id="3.40.50.2000">
    <property type="entry name" value="Glycogen Phosphorylase B"/>
    <property type="match status" value="2"/>
</dbReference>
<name>A0A803MWX4_CHEQI</name>
<protein>
    <recommendedName>
        <fullName evidence="2">Glycosyltransferase N-terminal domain-containing protein</fullName>
    </recommendedName>
</protein>
<dbReference type="EnsemblPlants" id="AUR62036704-RA">
    <property type="protein sequence ID" value="AUR62036704-RA:cds"/>
    <property type="gene ID" value="AUR62036704"/>
</dbReference>
<comment type="similarity">
    <text evidence="1">Belongs to the UDP-glycosyltransferase family.</text>
</comment>
<evidence type="ECO:0000313" key="4">
    <source>
        <dbReference type="Proteomes" id="UP000596660"/>
    </source>
</evidence>
<evidence type="ECO:0000256" key="1">
    <source>
        <dbReference type="ARBA" id="ARBA00009995"/>
    </source>
</evidence>
<sequence>MNIQTKNIEHHQVVVVIVQLPAQGHLNQLLHLSNFITSYGIPVHYAGSTFHNRQAKIRFHGWNSKILTKIHFDDFELPPFDSPPPKIDDLFLHHVQPLLEAMMHLRQPVFHLMKQLSKIYKRVVIIYDNSMSYIFQDVKLIPNGEAYAFLPICAFTYFAMEWESMPEEAKPFRVDAIYVPNCMPSQEGCITKEMLEFLENFNKSSGFESGWLYNTSRVIDRKYVEFLGKMISLKKGDDVQNFELGPLNPVHIQSTSKNRHHSLEWLDAQEKDLILYVSFWTRILLKDDQIEELAKGLEICGKKFIWVLQQTDPNDIFVEADKVKKPQLPASFEERVKDIVKTLMASQEGKEIKKRAKELGEAVRGSVAKCGVSDLERDAFIAHISR</sequence>
<dbReference type="Pfam" id="PF26168">
    <property type="entry name" value="Glyco_transf_N"/>
    <property type="match status" value="1"/>
</dbReference>
<dbReference type="GO" id="GO:0008194">
    <property type="term" value="F:UDP-glycosyltransferase activity"/>
    <property type="evidence" value="ECO:0007669"/>
    <property type="project" value="UniProtKB-ARBA"/>
</dbReference>
<proteinExistence type="inferred from homology"/>
<dbReference type="SUPFAM" id="SSF53756">
    <property type="entry name" value="UDP-Glycosyltransferase/glycogen phosphorylase"/>
    <property type="match status" value="1"/>
</dbReference>
<dbReference type="InterPro" id="IPR058980">
    <property type="entry name" value="Glyco_transf_N"/>
</dbReference>
<evidence type="ECO:0000259" key="2">
    <source>
        <dbReference type="Pfam" id="PF26168"/>
    </source>
</evidence>